<proteinExistence type="predicted"/>
<dbReference type="InterPro" id="IPR044925">
    <property type="entry name" value="His-Me_finger_sf"/>
</dbReference>
<sequence>MACNSKPKVLKMDTSQHGHKRVTLCIDGKTWRKGVHRLVALTYLPLVDGKEIVNHKDGNPANNDVSNLEWCDYSENLQHAYNVLNRDKMFGEKRTWSVLTDDDVIHLRTIKNPDYHKLADKYNCNYNTIRDAIKGRHFSHLPI</sequence>
<dbReference type="InterPro" id="IPR003615">
    <property type="entry name" value="HNH_nuc"/>
</dbReference>
<accession>A0A6Y5YNT8</accession>
<dbReference type="GO" id="GO:0004519">
    <property type="term" value="F:endonuclease activity"/>
    <property type="evidence" value="ECO:0007669"/>
    <property type="project" value="UniProtKB-KW"/>
</dbReference>
<reference evidence="2" key="1">
    <citation type="journal article" date="2018" name="Genome Biol.">
        <title>SKESA: strategic k-mer extension for scrupulous assemblies.</title>
        <authorList>
            <person name="Souvorov A."/>
            <person name="Agarwala R."/>
            <person name="Lipman D.J."/>
        </authorList>
    </citation>
    <scope>NUCLEOTIDE SEQUENCE</scope>
    <source>
        <strain evidence="3">IP 2/88</strain>
        <strain evidence="2">IP 33 K</strain>
    </source>
</reference>
<feature type="domain" description="HNH nuclease" evidence="1">
    <location>
        <begin position="33"/>
        <end position="77"/>
    </location>
</feature>
<evidence type="ECO:0000313" key="2">
    <source>
        <dbReference type="EMBL" id="HAB6612444.1"/>
    </source>
</evidence>
<name>A0A6Y5YNT8_SALET</name>
<reference evidence="2" key="2">
    <citation type="submission" date="2018-07" db="EMBL/GenBank/DDBJ databases">
        <authorList>
            <consortium name="NCBI Pathogen Detection Project"/>
        </authorList>
    </citation>
    <scope>NUCLEOTIDE SEQUENCE</scope>
    <source>
        <strain evidence="3">IP 2/88</strain>
        <strain evidence="2">IP 33 K</strain>
    </source>
</reference>
<evidence type="ECO:0000259" key="1">
    <source>
        <dbReference type="Pfam" id="PF13392"/>
    </source>
</evidence>
<organism evidence="2">
    <name type="scientific">Salmonella enterica subsp. enterica serovar Paratyphi C</name>
    <dbReference type="NCBI Taxonomy" id="57046"/>
    <lineage>
        <taxon>Bacteria</taxon>
        <taxon>Pseudomonadati</taxon>
        <taxon>Pseudomonadota</taxon>
        <taxon>Gammaproteobacteria</taxon>
        <taxon>Enterobacterales</taxon>
        <taxon>Enterobacteriaceae</taxon>
        <taxon>Salmonella</taxon>
    </lineage>
</organism>
<dbReference type="Pfam" id="PF13392">
    <property type="entry name" value="HNH_3"/>
    <property type="match status" value="1"/>
</dbReference>
<evidence type="ECO:0000313" key="3">
    <source>
        <dbReference type="EMBL" id="HAE8319351.1"/>
    </source>
</evidence>
<dbReference type="Gene3D" id="3.90.75.20">
    <property type="match status" value="1"/>
</dbReference>
<keyword evidence="2" id="KW-0255">Endonuclease</keyword>
<keyword evidence="2" id="KW-0378">Hydrolase</keyword>
<dbReference type="SUPFAM" id="SSF54060">
    <property type="entry name" value="His-Me finger endonucleases"/>
    <property type="match status" value="1"/>
</dbReference>
<protein>
    <submittedName>
        <fullName evidence="2">HNH endonuclease</fullName>
    </submittedName>
</protein>
<dbReference type="EMBL" id="DAAHMM010000004">
    <property type="protein sequence ID" value="HAB6612444.1"/>
    <property type="molecule type" value="Genomic_DNA"/>
</dbReference>
<dbReference type="EMBL" id="DAATGT010000005">
    <property type="protein sequence ID" value="HAE8319351.1"/>
    <property type="molecule type" value="Genomic_DNA"/>
</dbReference>
<keyword evidence="2" id="KW-0540">Nuclease</keyword>
<dbReference type="AlphaFoldDB" id="A0A6Y5YNT8"/>
<gene>
    <name evidence="3" type="ORF">GNB42_001942</name>
    <name evidence="2" type="ORF">GNB54_001344</name>
</gene>
<comment type="caution">
    <text evidence="2">The sequence shown here is derived from an EMBL/GenBank/DDBJ whole genome shotgun (WGS) entry which is preliminary data.</text>
</comment>